<dbReference type="CDD" id="cd01189">
    <property type="entry name" value="INT_ICEBs1_C_like"/>
    <property type="match status" value="1"/>
</dbReference>
<dbReference type="RefSeq" id="WP_177238850.1">
    <property type="nucleotide sequence ID" value="NZ_FOUY01000077.1"/>
</dbReference>
<keyword evidence="4" id="KW-1185">Reference proteome</keyword>
<dbReference type="GO" id="GO:0003677">
    <property type="term" value="F:DNA binding"/>
    <property type="evidence" value="ECO:0007669"/>
    <property type="project" value="InterPro"/>
</dbReference>
<dbReference type="InterPro" id="IPR013762">
    <property type="entry name" value="Integrase-like_cat_sf"/>
</dbReference>
<feature type="domain" description="Tyr recombinase" evidence="2">
    <location>
        <begin position="1"/>
        <end position="167"/>
    </location>
</feature>
<dbReference type="GO" id="GO:0015074">
    <property type="term" value="P:DNA integration"/>
    <property type="evidence" value="ECO:0007669"/>
    <property type="project" value="InterPro"/>
</dbReference>
<dbReference type="InterPro" id="IPR050090">
    <property type="entry name" value="Tyrosine_recombinase_XerCD"/>
</dbReference>
<protein>
    <submittedName>
        <fullName evidence="3">Phage integrase family protein</fullName>
    </submittedName>
</protein>
<dbReference type="SUPFAM" id="SSF56349">
    <property type="entry name" value="DNA breaking-rejoining enzymes"/>
    <property type="match status" value="1"/>
</dbReference>
<evidence type="ECO:0000259" key="2">
    <source>
        <dbReference type="PROSITE" id="PS51898"/>
    </source>
</evidence>
<accession>A0A1I5HWF2</accession>
<dbReference type="GO" id="GO:0006310">
    <property type="term" value="P:DNA recombination"/>
    <property type="evidence" value="ECO:0007669"/>
    <property type="project" value="UniProtKB-KW"/>
</dbReference>
<dbReference type="InterPro" id="IPR011010">
    <property type="entry name" value="DNA_brk_join_enz"/>
</dbReference>
<dbReference type="Gene3D" id="1.10.443.10">
    <property type="entry name" value="Intergrase catalytic core"/>
    <property type="match status" value="1"/>
</dbReference>
<sequence length="177" mass="19465">MTRRGEVLGLTWSDVDLDAGTLRVRRTVQKLDGAFVFGEPKSARSRRILPLPVVCVDALSRQPEINRGRAKGKAQRVPGQPTDLVFVSASGQPVDPRSVNRAFDRLLVRAEVPHSRVHDLRHTCATLLLAEGASDREVMELLGHSSIGITMNTYAHVLDESKRRMATRMDGLFGGDG</sequence>
<dbReference type="Pfam" id="PF00589">
    <property type="entry name" value="Phage_integrase"/>
    <property type="match status" value="1"/>
</dbReference>
<organism evidence="3 4">
    <name type="scientific">Pseudonocardia ammonioxydans</name>
    <dbReference type="NCBI Taxonomy" id="260086"/>
    <lineage>
        <taxon>Bacteria</taxon>
        <taxon>Bacillati</taxon>
        <taxon>Actinomycetota</taxon>
        <taxon>Actinomycetes</taxon>
        <taxon>Pseudonocardiales</taxon>
        <taxon>Pseudonocardiaceae</taxon>
        <taxon>Pseudonocardia</taxon>
    </lineage>
</organism>
<dbReference type="EMBL" id="FOUY01000077">
    <property type="protein sequence ID" value="SFO52479.1"/>
    <property type="molecule type" value="Genomic_DNA"/>
</dbReference>
<dbReference type="PANTHER" id="PTHR30349:SF91">
    <property type="entry name" value="INTA PROTEIN"/>
    <property type="match status" value="1"/>
</dbReference>
<name>A0A1I5HWF2_PSUAM</name>
<evidence type="ECO:0000313" key="4">
    <source>
        <dbReference type="Proteomes" id="UP000199614"/>
    </source>
</evidence>
<gene>
    <name evidence="3" type="ORF">SAMN05216207_107716</name>
</gene>
<dbReference type="InterPro" id="IPR002104">
    <property type="entry name" value="Integrase_catalytic"/>
</dbReference>
<proteinExistence type="predicted"/>
<dbReference type="PROSITE" id="PS51898">
    <property type="entry name" value="TYR_RECOMBINASE"/>
    <property type="match status" value="1"/>
</dbReference>
<evidence type="ECO:0000313" key="3">
    <source>
        <dbReference type="EMBL" id="SFO52479.1"/>
    </source>
</evidence>
<dbReference type="AlphaFoldDB" id="A0A1I5HWF2"/>
<dbReference type="Proteomes" id="UP000199614">
    <property type="component" value="Unassembled WGS sequence"/>
</dbReference>
<reference evidence="3 4" key="1">
    <citation type="submission" date="2016-10" db="EMBL/GenBank/DDBJ databases">
        <authorList>
            <person name="de Groot N.N."/>
        </authorList>
    </citation>
    <scope>NUCLEOTIDE SEQUENCE [LARGE SCALE GENOMIC DNA]</scope>
    <source>
        <strain evidence="3 4">CGMCC 4.1877</strain>
    </source>
</reference>
<dbReference type="PANTHER" id="PTHR30349">
    <property type="entry name" value="PHAGE INTEGRASE-RELATED"/>
    <property type="match status" value="1"/>
</dbReference>
<keyword evidence="1" id="KW-0233">DNA recombination</keyword>
<evidence type="ECO:0000256" key="1">
    <source>
        <dbReference type="ARBA" id="ARBA00023172"/>
    </source>
</evidence>
<dbReference type="STRING" id="260086.SAMN05216207_107716"/>